<reference evidence="1 2" key="1">
    <citation type="journal article" date="2019" name="Nat. Ecol. Evol.">
        <title>Megaphylogeny resolves global patterns of mushroom evolution.</title>
        <authorList>
            <person name="Varga T."/>
            <person name="Krizsan K."/>
            <person name="Foldi C."/>
            <person name="Dima B."/>
            <person name="Sanchez-Garcia M."/>
            <person name="Sanchez-Ramirez S."/>
            <person name="Szollosi G.J."/>
            <person name="Szarkandi J.G."/>
            <person name="Papp V."/>
            <person name="Albert L."/>
            <person name="Andreopoulos W."/>
            <person name="Angelini C."/>
            <person name="Antonin V."/>
            <person name="Barry K.W."/>
            <person name="Bougher N.L."/>
            <person name="Buchanan P."/>
            <person name="Buyck B."/>
            <person name="Bense V."/>
            <person name="Catcheside P."/>
            <person name="Chovatia M."/>
            <person name="Cooper J."/>
            <person name="Damon W."/>
            <person name="Desjardin D."/>
            <person name="Finy P."/>
            <person name="Geml J."/>
            <person name="Haridas S."/>
            <person name="Hughes K."/>
            <person name="Justo A."/>
            <person name="Karasinski D."/>
            <person name="Kautmanova I."/>
            <person name="Kiss B."/>
            <person name="Kocsube S."/>
            <person name="Kotiranta H."/>
            <person name="LaButti K.M."/>
            <person name="Lechner B.E."/>
            <person name="Liimatainen K."/>
            <person name="Lipzen A."/>
            <person name="Lukacs Z."/>
            <person name="Mihaltcheva S."/>
            <person name="Morgado L.N."/>
            <person name="Niskanen T."/>
            <person name="Noordeloos M.E."/>
            <person name="Ohm R.A."/>
            <person name="Ortiz-Santana B."/>
            <person name="Ovrebo C."/>
            <person name="Racz N."/>
            <person name="Riley R."/>
            <person name="Savchenko A."/>
            <person name="Shiryaev A."/>
            <person name="Soop K."/>
            <person name="Spirin V."/>
            <person name="Szebenyi C."/>
            <person name="Tomsovsky M."/>
            <person name="Tulloss R.E."/>
            <person name="Uehling J."/>
            <person name="Grigoriev I.V."/>
            <person name="Vagvolgyi C."/>
            <person name="Papp T."/>
            <person name="Martin F.M."/>
            <person name="Miettinen O."/>
            <person name="Hibbett D.S."/>
            <person name="Nagy L.G."/>
        </authorList>
    </citation>
    <scope>NUCLEOTIDE SEQUENCE [LARGE SCALE GENOMIC DNA]</scope>
    <source>
        <strain evidence="1 2">NL-1719</strain>
    </source>
</reference>
<gene>
    <name evidence="1" type="ORF">BDN72DRAFT_860112</name>
</gene>
<proteinExistence type="predicted"/>
<evidence type="ECO:0000313" key="2">
    <source>
        <dbReference type="Proteomes" id="UP000308600"/>
    </source>
</evidence>
<dbReference type="EMBL" id="ML208415">
    <property type="protein sequence ID" value="TFK66098.1"/>
    <property type="molecule type" value="Genomic_DNA"/>
</dbReference>
<organism evidence="1 2">
    <name type="scientific">Pluteus cervinus</name>
    <dbReference type="NCBI Taxonomy" id="181527"/>
    <lineage>
        <taxon>Eukaryota</taxon>
        <taxon>Fungi</taxon>
        <taxon>Dikarya</taxon>
        <taxon>Basidiomycota</taxon>
        <taxon>Agaricomycotina</taxon>
        <taxon>Agaricomycetes</taxon>
        <taxon>Agaricomycetidae</taxon>
        <taxon>Agaricales</taxon>
        <taxon>Pluteineae</taxon>
        <taxon>Pluteaceae</taxon>
        <taxon>Pluteus</taxon>
    </lineage>
</organism>
<protein>
    <submittedName>
        <fullName evidence="1">Uncharacterized protein</fullName>
    </submittedName>
</protein>
<name>A0ACD3AJQ5_9AGAR</name>
<accession>A0ACD3AJQ5</accession>
<sequence>MMEPWRYLYVHSRWRRGWSGEGREHEAAGVHANVRDRLDGERDDKSSHNVLQPLDGVHLTGFLLESGDVWRSSVVQVVKRSSLLCGTWLSLCFTLADDVDHYGPLYNGFRELGNWHRGYHLGLRGEISCVRAPVEGVEGRASRLSMMLLVDGYRNMLVGWCLYKLGVLRVQRVERLRPASVMFTSSALVLL</sequence>
<keyword evidence="2" id="KW-1185">Reference proteome</keyword>
<dbReference type="Proteomes" id="UP000308600">
    <property type="component" value="Unassembled WGS sequence"/>
</dbReference>
<evidence type="ECO:0000313" key="1">
    <source>
        <dbReference type="EMBL" id="TFK66098.1"/>
    </source>
</evidence>